<evidence type="ECO:0000313" key="2">
    <source>
        <dbReference type="EMBL" id="KJV92762.1"/>
    </source>
</evidence>
<feature type="transmembrane region" description="Helical" evidence="1">
    <location>
        <begin position="44"/>
        <end position="63"/>
    </location>
</feature>
<evidence type="ECO:0000313" key="3">
    <source>
        <dbReference type="Proteomes" id="UP000033689"/>
    </source>
</evidence>
<gene>
    <name evidence="2" type="ORF">RBEMOGI_1398</name>
</gene>
<name>A0A0F3QKJ8_RICBE</name>
<feature type="transmembrane region" description="Helical" evidence="1">
    <location>
        <begin position="7"/>
        <end position="32"/>
    </location>
</feature>
<feature type="transmembrane region" description="Helical" evidence="1">
    <location>
        <begin position="111"/>
        <end position="131"/>
    </location>
</feature>
<accession>A0A0F3QKJ8</accession>
<dbReference type="EMBL" id="LAOJ01000001">
    <property type="protein sequence ID" value="KJV92762.1"/>
    <property type="molecule type" value="Genomic_DNA"/>
</dbReference>
<sequence length="204" mass="24737">MIKGMSAYFYSSLVMRYTYYFIIITICSLIQFHRKYLGEYLRNLFILFIGFCLYIAFRIDLYINIFSTYEAERIASCYRYFDTYIVVFSFLSVCYFQDLLSYIHLKKKMCIIYYSLAIIFSTISIKQFWYIGEHTQHLLQYLKPLTRQNKLKNFIKNKHDETLNFKDDNIDQLDCYIFNYLEAPYTKESEFKQCIQEARVFTGS</sequence>
<organism evidence="2 3">
    <name type="scientific">Rickettsia bellii str. RML Mogi</name>
    <dbReference type="NCBI Taxonomy" id="1359194"/>
    <lineage>
        <taxon>Bacteria</taxon>
        <taxon>Pseudomonadati</taxon>
        <taxon>Pseudomonadota</taxon>
        <taxon>Alphaproteobacteria</taxon>
        <taxon>Rickettsiales</taxon>
        <taxon>Rickettsiaceae</taxon>
        <taxon>Rickettsieae</taxon>
        <taxon>Rickettsia</taxon>
        <taxon>belli group</taxon>
    </lineage>
</organism>
<dbReference type="Proteomes" id="UP000033689">
    <property type="component" value="Unassembled WGS sequence"/>
</dbReference>
<keyword evidence="1" id="KW-0812">Transmembrane</keyword>
<keyword evidence="1" id="KW-1133">Transmembrane helix</keyword>
<feature type="transmembrane region" description="Helical" evidence="1">
    <location>
        <begin position="84"/>
        <end position="105"/>
    </location>
</feature>
<reference evidence="2 3" key="1">
    <citation type="submission" date="2015-02" db="EMBL/GenBank/DDBJ databases">
        <title>Genome Sequencing of Rickettsiales.</title>
        <authorList>
            <person name="Daugherty S.C."/>
            <person name="Su Q."/>
            <person name="Abolude K."/>
            <person name="Beier-Sexton M."/>
            <person name="Carlyon J.A."/>
            <person name="Carter R."/>
            <person name="Day N.P."/>
            <person name="Dumler S.J."/>
            <person name="Dyachenko V."/>
            <person name="Godinez A."/>
            <person name="Kurtti T.J."/>
            <person name="Lichay M."/>
            <person name="Mullins K.E."/>
            <person name="Ott S."/>
            <person name="Pappas-Brown V."/>
            <person name="Paris D.H."/>
            <person name="Patel P."/>
            <person name="Richards A.L."/>
            <person name="Sadzewicz L."/>
            <person name="Sears K."/>
            <person name="Seidman D."/>
            <person name="Sengamalay N."/>
            <person name="Stenos J."/>
            <person name="Tallon L.J."/>
            <person name="Vincent G."/>
            <person name="Fraser C.M."/>
            <person name="Munderloh U."/>
            <person name="Dunning-Hotopp J.C."/>
        </authorList>
    </citation>
    <scope>NUCLEOTIDE SEQUENCE [LARGE SCALE GENOMIC DNA]</scope>
    <source>
        <strain evidence="2 3">RML Mogi</strain>
    </source>
</reference>
<evidence type="ECO:0000256" key="1">
    <source>
        <dbReference type="SAM" id="Phobius"/>
    </source>
</evidence>
<dbReference type="PATRIC" id="fig|1359194.3.peg.1427"/>
<protein>
    <submittedName>
        <fullName evidence="2">Uncharacterized protein</fullName>
    </submittedName>
</protein>
<comment type="caution">
    <text evidence="2">The sequence shown here is derived from an EMBL/GenBank/DDBJ whole genome shotgun (WGS) entry which is preliminary data.</text>
</comment>
<dbReference type="STRING" id="33990.A3306_02565"/>
<keyword evidence="1" id="KW-0472">Membrane</keyword>
<proteinExistence type="predicted"/>
<dbReference type="AlphaFoldDB" id="A0A0F3QKJ8"/>